<dbReference type="InterPro" id="IPR023543">
    <property type="entry name" value="rRNA_ssu_MeTfrase_C"/>
</dbReference>
<dbReference type="EC" id="2.1.1.172" evidence="6"/>
<dbReference type="EMBL" id="JAHZSS010000033">
    <property type="protein sequence ID" value="MBW8192915.1"/>
    <property type="molecule type" value="Genomic_DNA"/>
</dbReference>
<gene>
    <name evidence="6" type="primary">rsmC</name>
    <name evidence="9" type="ORF">K0504_17910</name>
</gene>
<evidence type="ECO:0000256" key="2">
    <source>
        <dbReference type="ARBA" id="ARBA00022552"/>
    </source>
</evidence>
<keyword evidence="10" id="KW-1185">Reference proteome</keyword>
<comment type="catalytic activity">
    <reaction evidence="6">
        <text>guanosine(1207) in 16S rRNA + S-adenosyl-L-methionine = N(2)-methylguanosine(1207) in 16S rRNA + S-adenosyl-L-homocysteine + H(+)</text>
        <dbReference type="Rhea" id="RHEA:42736"/>
        <dbReference type="Rhea" id="RHEA-COMP:10213"/>
        <dbReference type="Rhea" id="RHEA-COMP:10214"/>
        <dbReference type="ChEBI" id="CHEBI:15378"/>
        <dbReference type="ChEBI" id="CHEBI:57856"/>
        <dbReference type="ChEBI" id="CHEBI:59789"/>
        <dbReference type="ChEBI" id="CHEBI:74269"/>
        <dbReference type="ChEBI" id="CHEBI:74481"/>
        <dbReference type="EC" id="2.1.1.172"/>
    </reaction>
</comment>
<keyword evidence="2 6" id="KW-0698">rRNA processing</keyword>
<accession>A0ABS7EKV8</accession>
<dbReference type="InterPro" id="IPR046977">
    <property type="entry name" value="RsmC/RlmG"/>
</dbReference>
<keyword evidence="3 6" id="KW-0489">Methyltransferase</keyword>
<dbReference type="InterPro" id="IPR007848">
    <property type="entry name" value="Small_mtfrase_dom"/>
</dbReference>
<name>A0ABS7EKV8_9GAMM</name>
<dbReference type="SUPFAM" id="SSF53335">
    <property type="entry name" value="S-adenosyl-L-methionine-dependent methyltransferases"/>
    <property type="match status" value="1"/>
</dbReference>
<comment type="function">
    <text evidence="6">Specifically methylates the guanine in position 1207 of 16S rRNA in the 30S particle.</text>
</comment>
<keyword evidence="4 6" id="KW-0808">Transferase</keyword>
<dbReference type="PROSITE" id="PS00092">
    <property type="entry name" value="N6_MTASE"/>
    <property type="match status" value="1"/>
</dbReference>
<dbReference type="CDD" id="cd02440">
    <property type="entry name" value="AdoMet_MTases"/>
    <property type="match status" value="1"/>
</dbReference>
<dbReference type="Pfam" id="PF08468">
    <property type="entry name" value="MTS_N"/>
    <property type="match status" value="1"/>
</dbReference>
<dbReference type="HAMAP" id="MF_01862">
    <property type="entry name" value="16SrRNA_methyltr_C"/>
    <property type="match status" value="1"/>
</dbReference>
<organism evidence="9 10">
    <name type="scientific">Neiella holothuriorum</name>
    <dbReference type="NCBI Taxonomy" id="2870530"/>
    <lineage>
        <taxon>Bacteria</taxon>
        <taxon>Pseudomonadati</taxon>
        <taxon>Pseudomonadota</taxon>
        <taxon>Gammaproteobacteria</taxon>
        <taxon>Alteromonadales</taxon>
        <taxon>Echinimonadaceae</taxon>
        <taxon>Neiella</taxon>
    </lineage>
</organism>
<dbReference type="Gene3D" id="3.40.50.150">
    <property type="entry name" value="Vaccinia Virus protein VP39"/>
    <property type="match status" value="2"/>
</dbReference>
<comment type="caution">
    <text evidence="9">The sequence shown here is derived from an EMBL/GenBank/DDBJ whole genome shotgun (WGS) entry which is preliminary data.</text>
</comment>
<dbReference type="Proteomes" id="UP001166251">
    <property type="component" value="Unassembled WGS sequence"/>
</dbReference>
<evidence type="ECO:0000256" key="3">
    <source>
        <dbReference type="ARBA" id="ARBA00022603"/>
    </source>
</evidence>
<comment type="similarity">
    <text evidence="6">Belongs to the methyltransferase superfamily. RsmC family.</text>
</comment>
<feature type="domain" description="Methyltransferase small N-terminal" evidence="8">
    <location>
        <begin position="9"/>
        <end position="149"/>
    </location>
</feature>
<evidence type="ECO:0000256" key="5">
    <source>
        <dbReference type="ARBA" id="ARBA00022691"/>
    </source>
</evidence>
<dbReference type="PANTHER" id="PTHR47816:SF4">
    <property type="entry name" value="RIBOSOMAL RNA SMALL SUBUNIT METHYLTRANSFERASE C"/>
    <property type="match status" value="1"/>
</dbReference>
<feature type="domain" description="Methyltransferase small" evidence="7">
    <location>
        <begin position="179"/>
        <end position="346"/>
    </location>
</feature>
<evidence type="ECO:0000313" key="10">
    <source>
        <dbReference type="Proteomes" id="UP001166251"/>
    </source>
</evidence>
<evidence type="ECO:0000259" key="8">
    <source>
        <dbReference type="Pfam" id="PF08468"/>
    </source>
</evidence>
<dbReference type="GO" id="GO:0008168">
    <property type="term" value="F:methyltransferase activity"/>
    <property type="evidence" value="ECO:0007669"/>
    <property type="project" value="UniProtKB-KW"/>
</dbReference>
<dbReference type="InterPro" id="IPR029063">
    <property type="entry name" value="SAM-dependent_MTases_sf"/>
</dbReference>
<dbReference type="RefSeq" id="WP_220105536.1">
    <property type="nucleotide sequence ID" value="NZ_JAHZSS010000033.1"/>
</dbReference>
<evidence type="ECO:0000256" key="1">
    <source>
        <dbReference type="ARBA" id="ARBA00022490"/>
    </source>
</evidence>
<reference evidence="9" key="1">
    <citation type="submission" date="2021-07" db="EMBL/GenBank/DDBJ databases">
        <title>Neiella marina sp. nov., isolated from the intestinal content of sea cucumber Apostichopus japonicus.</title>
        <authorList>
            <person name="Bai X."/>
        </authorList>
    </citation>
    <scope>NUCLEOTIDE SEQUENCE</scope>
    <source>
        <strain evidence="9">126</strain>
    </source>
</reference>
<keyword evidence="5 6" id="KW-0949">S-adenosyl-L-methionine</keyword>
<protein>
    <recommendedName>
        <fullName evidence="6">Ribosomal RNA small subunit methyltransferase C</fullName>
        <ecNumber evidence="6">2.1.1.172</ecNumber>
    </recommendedName>
    <alternativeName>
        <fullName evidence="6">16S rRNA m2G1207 methyltransferase</fullName>
    </alternativeName>
    <alternativeName>
        <fullName evidence="6">rRNA (guanine-N(2)-)-methyltransferase RsmC</fullName>
    </alternativeName>
</protein>
<proteinExistence type="inferred from homology"/>
<dbReference type="PANTHER" id="PTHR47816">
    <property type="entry name" value="RIBOSOMAL RNA SMALL SUBUNIT METHYLTRANSFERASE C"/>
    <property type="match status" value="1"/>
</dbReference>
<dbReference type="InterPro" id="IPR002052">
    <property type="entry name" value="DNA_methylase_N6_adenine_CS"/>
</dbReference>
<sequence length="349" mass="38517">MSSFLSDASKLLVRNIELFQGKRCLLMNNPADQFGRELSATASAVYSYNYHFGYHQQLTSQLPSDHCHFGVELPQDWANFDAIIIYWPKEKSLASYLVQHVLNHCQSDAMVYCIGPNKEGIRSAASIAKSIGIKSNKLDAAKHCSLFGLPVASIDDAISPLSIESQQKTFSVEWQQQHIQLVTVPGVFSANHLDDGTALLLNSLPDDLGEQVLDFGCGCGIVATALAHQQTKRDVYAVDVNAFALYATQQTLAANQLSATVYPVTGVNDITQNQLSAIVTNPPFHQGVKTHYQVTEDLIRLAPQKLNRNGQLVAVANRFLQYPELLAAAFKDNQRLNQTSKFVVYQSRS</sequence>
<dbReference type="Pfam" id="PF05175">
    <property type="entry name" value="MTS"/>
    <property type="match status" value="1"/>
</dbReference>
<comment type="subcellular location">
    <subcellularLocation>
        <location evidence="6">Cytoplasm</location>
    </subcellularLocation>
</comment>
<keyword evidence="1 6" id="KW-0963">Cytoplasm</keyword>
<dbReference type="InterPro" id="IPR013675">
    <property type="entry name" value="Mtase_sm_N"/>
</dbReference>
<evidence type="ECO:0000256" key="4">
    <source>
        <dbReference type="ARBA" id="ARBA00022679"/>
    </source>
</evidence>
<dbReference type="GO" id="GO:0032259">
    <property type="term" value="P:methylation"/>
    <property type="evidence" value="ECO:0007669"/>
    <property type="project" value="UniProtKB-KW"/>
</dbReference>
<evidence type="ECO:0000313" key="9">
    <source>
        <dbReference type="EMBL" id="MBW8192915.1"/>
    </source>
</evidence>
<evidence type="ECO:0000256" key="6">
    <source>
        <dbReference type="HAMAP-Rule" id="MF_01862"/>
    </source>
</evidence>
<evidence type="ECO:0000259" key="7">
    <source>
        <dbReference type="Pfam" id="PF05175"/>
    </source>
</evidence>
<comment type="subunit">
    <text evidence="6">Monomer.</text>
</comment>